<dbReference type="InterPro" id="IPR027417">
    <property type="entry name" value="P-loop_NTPase"/>
</dbReference>
<keyword evidence="6 9" id="KW-0067">ATP-binding</keyword>
<evidence type="ECO:0000313" key="9">
    <source>
        <dbReference type="EMBL" id="BBN97899.1"/>
    </source>
</evidence>
<dbReference type="PROSITE" id="PS00211">
    <property type="entry name" value="ABC_TRANSPORTER_1"/>
    <property type="match status" value="1"/>
</dbReference>
<dbReference type="InterPro" id="IPR017871">
    <property type="entry name" value="ABC_transporter-like_CS"/>
</dbReference>
<dbReference type="GO" id="GO:0016887">
    <property type="term" value="F:ATP hydrolysis activity"/>
    <property type="evidence" value="ECO:0007669"/>
    <property type="project" value="InterPro"/>
</dbReference>
<keyword evidence="4" id="KW-1003">Cell membrane</keyword>
<evidence type="ECO:0000313" key="10">
    <source>
        <dbReference type="Proteomes" id="UP000326951"/>
    </source>
</evidence>
<dbReference type="Proteomes" id="UP000326951">
    <property type="component" value="Chromosome"/>
</dbReference>
<dbReference type="GO" id="GO:0005524">
    <property type="term" value="F:ATP binding"/>
    <property type="evidence" value="ECO:0007669"/>
    <property type="project" value="UniProtKB-KW"/>
</dbReference>
<gene>
    <name evidence="9" type="ORF">St703_06040</name>
</gene>
<evidence type="ECO:0000256" key="7">
    <source>
        <dbReference type="ARBA" id="ARBA00023136"/>
    </source>
</evidence>
<dbReference type="EMBL" id="AP021853">
    <property type="protein sequence ID" value="BBN97899.1"/>
    <property type="molecule type" value="Genomic_DNA"/>
</dbReference>
<accession>A0A5K7WW13</accession>
<dbReference type="PANTHER" id="PTHR43297:SF2">
    <property type="entry name" value="DIPEPTIDE TRANSPORT ATP-BINDING PROTEIN DPPD"/>
    <property type="match status" value="1"/>
</dbReference>
<feature type="domain" description="ABC transporter" evidence="8">
    <location>
        <begin position="2"/>
        <end position="253"/>
    </location>
</feature>
<comment type="subcellular location">
    <subcellularLocation>
        <location evidence="1">Cell membrane</location>
        <topology evidence="1">Peripheral membrane protein</topology>
    </subcellularLocation>
</comment>
<dbReference type="NCBIfam" id="TIGR01727">
    <property type="entry name" value="oligo_HPY"/>
    <property type="match status" value="1"/>
</dbReference>
<dbReference type="PROSITE" id="PS50893">
    <property type="entry name" value="ABC_TRANSPORTER_2"/>
    <property type="match status" value="1"/>
</dbReference>
<evidence type="ECO:0000259" key="8">
    <source>
        <dbReference type="PROSITE" id="PS50893"/>
    </source>
</evidence>
<organism evidence="9 10">
    <name type="scientific">Sporolactobacillus terrae</name>
    <dbReference type="NCBI Taxonomy" id="269673"/>
    <lineage>
        <taxon>Bacteria</taxon>
        <taxon>Bacillati</taxon>
        <taxon>Bacillota</taxon>
        <taxon>Bacilli</taxon>
        <taxon>Bacillales</taxon>
        <taxon>Sporolactobacillaceae</taxon>
        <taxon>Sporolactobacillus</taxon>
    </lineage>
</organism>
<keyword evidence="3" id="KW-0813">Transport</keyword>
<keyword evidence="5" id="KW-0547">Nucleotide-binding</keyword>
<dbReference type="InterPro" id="IPR050388">
    <property type="entry name" value="ABC_Ni/Peptide_Import"/>
</dbReference>
<dbReference type="RefSeq" id="WP_139691738.1">
    <property type="nucleotide sequence ID" value="NZ_AP021853.1"/>
</dbReference>
<dbReference type="Pfam" id="PF00005">
    <property type="entry name" value="ABC_tran"/>
    <property type="match status" value="1"/>
</dbReference>
<evidence type="ECO:0000256" key="1">
    <source>
        <dbReference type="ARBA" id="ARBA00004202"/>
    </source>
</evidence>
<dbReference type="InterPro" id="IPR013563">
    <property type="entry name" value="Oligopep_ABC_C"/>
</dbReference>
<evidence type="ECO:0000256" key="2">
    <source>
        <dbReference type="ARBA" id="ARBA00005417"/>
    </source>
</evidence>
<dbReference type="CDD" id="cd03257">
    <property type="entry name" value="ABC_NikE_OppD_transporters"/>
    <property type="match status" value="1"/>
</dbReference>
<protein>
    <submittedName>
        <fullName evidence="9">ABC transporter ATP-binding protein</fullName>
    </submittedName>
</protein>
<dbReference type="InterPro" id="IPR003593">
    <property type="entry name" value="AAA+_ATPase"/>
</dbReference>
<dbReference type="Pfam" id="PF08352">
    <property type="entry name" value="oligo_HPY"/>
    <property type="match status" value="1"/>
</dbReference>
<name>A0A5K7WW13_9BACL</name>
<evidence type="ECO:0000256" key="5">
    <source>
        <dbReference type="ARBA" id="ARBA00022741"/>
    </source>
</evidence>
<dbReference type="FunFam" id="3.40.50.300:FF:000016">
    <property type="entry name" value="Oligopeptide ABC transporter ATP-binding component"/>
    <property type="match status" value="1"/>
</dbReference>
<proteinExistence type="inferred from homology"/>
<dbReference type="SMART" id="SM00382">
    <property type="entry name" value="AAA"/>
    <property type="match status" value="1"/>
</dbReference>
<dbReference type="PANTHER" id="PTHR43297">
    <property type="entry name" value="OLIGOPEPTIDE TRANSPORT ATP-BINDING PROTEIN APPD"/>
    <property type="match status" value="1"/>
</dbReference>
<dbReference type="SUPFAM" id="SSF52540">
    <property type="entry name" value="P-loop containing nucleoside triphosphate hydrolases"/>
    <property type="match status" value="1"/>
</dbReference>
<dbReference type="AlphaFoldDB" id="A0A5K7WW13"/>
<evidence type="ECO:0000256" key="4">
    <source>
        <dbReference type="ARBA" id="ARBA00022475"/>
    </source>
</evidence>
<reference evidence="9 10" key="1">
    <citation type="submission" date="2019-09" db="EMBL/GenBank/DDBJ databases">
        <title>Complete genome sequence of Sporolactobacillus terrae 70-3.</title>
        <authorList>
            <person name="Tanaka N."/>
            <person name="Shiwa Y."/>
            <person name="Fujita N."/>
            <person name="Tanasupawat S."/>
        </authorList>
    </citation>
    <scope>NUCLEOTIDE SEQUENCE [LARGE SCALE GENOMIC DNA]</scope>
    <source>
        <strain evidence="9 10">70-3</strain>
    </source>
</reference>
<dbReference type="GO" id="GO:0005886">
    <property type="term" value="C:plasma membrane"/>
    <property type="evidence" value="ECO:0007669"/>
    <property type="project" value="UniProtKB-SubCell"/>
</dbReference>
<comment type="similarity">
    <text evidence="2">Belongs to the ABC transporter superfamily.</text>
</comment>
<evidence type="ECO:0000256" key="3">
    <source>
        <dbReference type="ARBA" id="ARBA00022448"/>
    </source>
</evidence>
<dbReference type="Gene3D" id="3.40.50.300">
    <property type="entry name" value="P-loop containing nucleotide triphosphate hydrolases"/>
    <property type="match status" value="1"/>
</dbReference>
<evidence type="ECO:0000256" key="6">
    <source>
        <dbReference type="ARBA" id="ARBA00022840"/>
    </source>
</evidence>
<dbReference type="GO" id="GO:0015833">
    <property type="term" value="P:peptide transport"/>
    <property type="evidence" value="ECO:0007669"/>
    <property type="project" value="InterPro"/>
</dbReference>
<keyword evidence="7" id="KW-0472">Membrane</keyword>
<sequence length="338" mass="37222">MLEVNHLKAYIDSSNGLVKAVDDVSFSIKRGETIGIVGESGSGKSVLAQSLMQLNPSPPVFYPQGEILFEGKDLLKKSTKELCALRGNELAMIFQDPLSSLNPIFKVGRQLIEAIQSHKKIAHKQAEAQALQLLRDVGIHQPQQCMKSYPHELSGGMRQRIVIAMALSGEPKLLIADEPTTALDVTIQAQILGLLKQIQLKYKTAIIIITHDLGIVAKLADRILVMYSGKIVEEGTAEDIFYQTAMPYTWSLLRAIPSLKLTRHDRLMSIPGQPPNLVSPPAGCNFSPRCPFATPQCMETEPELTAVGGAHHKKACLLTAQAFEESKHRFEQKQPEEV</sequence>
<dbReference type="InterPro" id="IPR003439">
    <property type="entry name" value="ABC_transporter-like_ATP-bd"/>
</dbReference>